<gene>
    <name evidence="2" type="ORF">BTO16_07700</name>
</gene>
<dbReference type="EMBL" id="MSCM01000001">
    <property type="protein sequence ID" value="PQJ82469.1"/>
    <property type="molecule type" value="Genomic_DNA"/>
</dbReference>
<dbReference type="Pfam" id="PF16242">
    <property type="entry name" value="Pyrid_ox_like"/>
    <property type="match status" value="1"/>
</dbReference>
<organism evidence="2 3">
    <name type="scientific">Polaribacter glomeratus</name>
    <dbReference type="NCBI Taxonomy" id="102"/>
    <lineage>
        <taxon>Bacteria</taxon>
        <taxon>Pseudomonadati</taxon>
        <taxon>Bacteroidota</taxon>
        <taxon>Flavobacteriia</taxon>
        <taxon>Flavobacteriales</taxon>
        <taxon>Flavobacteriaceae</taxon>
    </lineage>
</organism>
<dbReference type="OrthoDB" id="1432662at2"/>
<keyword evidence="3" id="KW-1185">Reference proteome</keyword>
<dbReference type="SUPFAM" id="SSF50475">
    <property type="entry name" value="FMN-binding split barrel"/>
    <property type="match status" value="1"/>
</dbReference>
<protein>
    <recommendedName>
        <fullName evidence="1">General stress protein FMN-binding split barrel domain-containing protein</fullName>
    </recommendedName>
</protein>
<evidence type="ECO:0000259" key="1">
    <source>
        <dbReference type="Pfam" id="PF16242"/>
    </source>
</evidence>
<dbReference type="Gene3D" id="2.30.110.10">
    <property type="entry name" value="Electron Transport, Fmn-binding Protein, Chain A"/>
    <property type="match status" value="1"/>
</dbReference>
<proteinExistence type="predicted"/>
<dbReference type="RefSeq" id="WP_105021029.1">
    <property type="nucleotide sequence ID" value="NZ_MSCM01000001.1"/>
</dbReference>
<dbReference type="PROSITE" id="PS51257">
    <property type="entry name" value="PROKAR_LIPOPROTEIN"/>
    <property type="match status" value="1"/>
</dbReference>
<dbReference type="InterPro" id="IPR052917">
    <property type="entry name" value="Stress-Dev_Protein"/>
</dbReference>
<evidence type="ECO:0000313" key="3">
    <source>
        <dbReference type="Proteomes" id="UP000239068"/>
    </source>
</evidence>
<sequence length="168" mass="19302">MKYFLCSFLIIVFVSCKNAPNSVKKDIKEIAKEIMTDAKNCALITVDSLGVAHARAMDPFLPEEDFTVWMGTNPKSLKVRQIQKNQQVSLYYFDAKSASYVTLQGTANIVNTKNEKEKFWKKAWKSFYKNKTTDFTLIKFTPKKATIISEKYQILGDSISWETPTIKF</sequence>
<feature type="domain" description="General stress protein FMN-binding split barrel" evidence="1">
    <location>
        <begin position="32"/>
        <end position="146"/>
    </location>
</feature>
<dbReference type="PANTHER" id="PTHR34818:SF1">
    <property type="entry name" value="PROTEIN BLI-3"/>
    <property type="match status" value="1"/>
</dbReference>
<name>A0A2S7WY28_9FLAO</name>
<dbReference type="InterPro" id="IPR012349">
    <property type="entry name" value="Split_barrel_FMN-bd"/>
</dbReference>
<dbReference type="AlphaFoldDB" id="A0A2S7WY28"/>
<dbReference type="Proteomes" id="UP000239068">
    <property type="component" value="Unassembled WGS sequence"/>
</dbReference>
<evidence type="ECO:0000313" key="2">
    <source>
        <dbReference type="EMBL" id="PQJ82469.1"/>
    </source>
</evidence>
<accession>A0A2S7WY28</accession>
<dbReference type="InterPro" id="IPR038725">
    <property type="entry name" value="YdaG_split_barrel_FMN-bd"/>
</dbReference>
<reference evidence="2 3" key="1">
    <citation type="submission" date="2016-12" db="EMBL/GenBank/DDBJ databases">
        <title>Trade-off between light-utilization and light-protection in marine flavobacteria.</title>
        <authorList>
            <person name="Kumagai Y."/>
            <person name="Yoshizawa S."/>
            <person name="Kogure K."/>
            <person name="Iwasaki W."/>
        </authorList>
    </citation>
    <scope>NUCLEOTIDE SEQUENCE [LARGE SCALE GENOMIC DNA]</scope>
    <source>
        <strain evidence="2 3">ATCC 43844</strain>
    </source>
</reference>
<dbReference type="PANTHER" id="PTHR34818">
    <property type="entry name" value="PROTEIN BLI-3"/>
    <property type="match status" value="1"/>
</dbReference>
<comment type="caution">
    <text evidence="2">The sequence shown here is derived from an EMBL/GenBank/DDBJ whole genome shotgun (WGS) entry which is preliminary data.</text>
</comment>